<feature type="compositionally biased region" description="Polar residues" evidence="6">
    <location>
        <begin position="58"/>
        <end position="72"/>
    </location>
</feature>
<reference evidence="8" key="1">
    <citation type="journal article" date="2015" name="Genome Announc.">
        <title>Draft genome sequence of the cellulolytic fungus Chaetomium globosum.</title>
        <authorList>
            <person name="Cuomo C.A."/>
            <person name="Untereiner W.A."/>
            <person name="Ma L.-J."/>
            <person name="Grabherr M."/>
            <person name="Birren B.W."/>
        </authorList>
    </citation>
    <scope>NUCLEOTIDE SEQUENCE [LARGE SCALE GENOMIC DNA]</scope>
    <source>
        <strain evidence="8">ATCC 6205 / CBS 148.51 / DSM 1962 / NBRC 6347 / NRRL 1970</strain>
    </source>
</reference>
<feature type="compositionally biased region" description="Low complexity" evidence="6">
    <location>
        <begin position="31"/>
        <end position="57"/>
    </location>
</feature>
<keyword evidence="2" id="KW-0479">Metal-binding</keyword>
<dbReference type="SUPFAM" id="SSF53098">
    <property type="entry name" value="Ribonuclease H-like"/>
    <property type="match status" value="1"/>
</dbReference>
<dbReference type="InterPro" id="IPR052035">
    <property type="entry name" value="ZnF_BED_domain_contain"/>
</dbReference>
<evidence type="ECO:0000256" key="5">
    <source>
        <dbReference type="ARBA" id="ARBA00023242"/>
    </source>
</evidence>
<dbReference type="HOGENOM" id="CLU_009123_10_0_1"/>
<keyword evidence="4" id="KW-0862">Zinc</keyword>
<accession>Q2HBY4</accession>
<keyword evidence="3" id="KW-0863">Zinc-finger</keyword>
<keyword evidence="8" id="KW-1185">Reference proteome</keyword>
<dbReference type="VEuPathDB" id="FungiDB:CHGG_02270"/>
<dbReference type="GO" id="GO:0008270">
    <property type="term" value="F:zinc ion binding"/>
    <property type="evidence" value="ECO:0007669"/>
    <property type="project" value="UniProtKB-KW"/>
</dbReference>
<dbReference type="GO" id="GO:0005634">
    <property type="term" value="C:nucleus"/>
    <property type="evidence" value="ECO:0007669"/>
    <property type="project" value="UniProtKB-SubCell"/>
</dbReference>
<evidence type="ECO:0000256" key="6">
    <source>
        <dbReference type="SAM" id="MobiDB-lite"/>
    </source>
</evidence>
<organism evidence="7 8">
    <name type="scientific">Chaetomium globosum (strain ATCC 6205 / CBS 148.51 / DSM 1962 / NBRC 6347 / NRRL 1970)</name>
    <name type="common">Soil fungus</name>
    <dbReference type="NCBI Taxonomy" id="306901"/>
    <lineage>
        <taxon>Eukaryota</taxon>
        <taxon>Fungi</taxon>
        <taxon>Dikarya</taxon>
        <taxon>Ascomycota</taxon>
        <taxon>Pezizomycotina</taxon>
        <taxon>Sordariomycetes</taxon>
        <taxon>Sordariomycetidae</taxon>
        <taxon>Sordariales</taxon>
        <taxon>Chaetomiaceae</taxon>
        <taxon>Chaetomium</taxon>
    </lineage>
</organism>
<dbReference type="EMBL" id="CH408030">
    <property type="protein sequence ID" value="EAQ90335.1"/>
    <property type="molecule type" value="Genomic_DNA"/>
</dbReference>
<feature type="region of interest" description="Disordered" evidence="6">
    <location>
        <begin position="23"/>
        <end position="78"/>
    </location>
</feature>
<evidence type="ECO:0000256" key="2">
    <source>
        <dbReference type="ARBA" id="ARBA00022723"/>
    </source>
</evidence>
<dbReference type="RefSeq" id="XP_001228786.1">
    <property type="nucleotide sequence ID" value="XM_001228785.1"/>
</dbReference>
<gene>
    <name evidence="7" type="ORF">CHGG_02270</name>
</gene>
<evidence type="ECO:0000313" key="7">
    <source>
        <dbReference type="EMBL" id="EAQ90335.1"/>
    </source>
</evidence>
<dbReference type="Proteomes" id="UP000001056">
    <property type="component" value="Unassembled WGS sequence"/>
</dbReference>
<dbReference type="PANTHER" id="PTHR46481">
    <property type="entry name" value="ZINC FINGER BED DOMAIN-CONTAINING PROTEIN 4"/>
    <property type="match status" value="1"/>
</dbReference>
<protein>
    <recommendedName>
        <fullName evidence="9">HAT C-terminal dimerisation domain-containing protein</fullName>
    </recommendedName>
</protein>
<evidence type="ECO:0000256" key="3">
    <source>
        <dbReference type="ARBA" id="ARBA00022771"/>
    </source>
</evidence>
<dbReference type="STRING" id="306901.Q2HBY4"/>
<dbReference type="GeneID" id="4388681"/>
<proteinExistence type="predicted"/>
<evidence type="ECO:0000313" key="8">
    <source>
        <dbReference type="Proteomes" id="UP000001056"/>
    </source>
</evidence>
<evidence type="ECO:0008006" key="9">
    <source>
        <dbReference type="Google" id="ProtNLM"/>
    </source>
</evidence>
<dbReference type="OMA" id="FHYANPQ"/>
<keyword evidence="5" id="KW-0539">Nucleus</keyword>
<dbReference type="eggNOG" id="KOG1121">
    <property type="taxonomic scope" value="Eukaryota"/>
</dbReference>
<dbReference type="OrthoDB" id="5062037at2759"/>
<dbReference type="InterPro" id="IPR012337">
    <property type="entry name" value="RNaseH-like_sf"/>
</dbReference>
<evidence type="ECO:0000256" key="1">
    <source>
        <dbReference type="ARBA" id="ARBA00004123"/>
    </source>
</evidence>
<dbReference type="InParanoid" id="Q2HBY4"/>
<dbReference type="PANTHER" id="PTHR46481:SF10">
    <property type="entry name" value="ZINC FINGER BED DOMAIN-CONTAINING PROTEIN 39"/>
    <property type="match status" value="1"/>
</dbReference>
<name>Q2HBY4_CHAGB</name>
<dbReference type="AlphaFoldDB" id="Q2HBY4"/>
<comment type="subcellular location">
    <subcellularLocation>
        <location evidence="1">Nucleus</location>
    </subcellularLocation>
</comment>
<evidence type="ECO:0000256" key="4">
    <source>
        <dbReference type="ARBA" id="ARBA00022833"/>
    </source>
</evidence>
<sequence length="784" mass="89738">MSSSFFLLSADKRDRIQFFLDSLEPTPPNMSDMSQDSLRSSSLSESLLSDPIDPPLSETGTTLPSEPSQRPQTWDDVPQTYKVGDGGVHLMPRMGITRGWFWEYGFRVRRKEDNPKVIRWLCKACSCAKRPPRNPYTLLASNSENIYRHLAVQHKIFSEDPSQADKYRKRPALHHQSSIDPFTKKRKVDAAFEQDQIARFDKMKFRRLIVNWLVETNLPFTAATSPALQAAFHYANPQVAAQQAMPDPRAVRKQILSDFYKYKSRVTEALARSPGQVHIAFDGWTSLNRHGFLAINAQFLDENFEPRKVLLDLPHVEGNHTGVNMAAHVEEVLQQFGITTTSTQLGYFTVDNASNNDTALAELVALKGLEARDAPKIRIRCFGHILNLVARALLYPKEAQLPEDIDEDDFDSWRRSGPIGRLHNLVFWIHRSQLATDFLRNLQKEAGRTKTLDVVVDNATRWLSQFDMMKRALELQPFIEELVGEASSQFATGRSQSQRQRRPLAGLHVFGKKPACLVGDNILTKDDWSAIQWFCAILEHFEKRLKMLERDNQLRVRRGGRTTRLSGIWEVFSAFDQLLHKLEDAKVEAKCRPAPSYYQGCVHAAWDKLDQYWSKIAESPIYYAATVLHPGFGLQYLTGALQDQPEKGLSRIEAMAAKKRGREWAAEAEKMVRGLWEQQYRDLDPDPRWGVLSPASPDMDHSDLDEEERAIHRKRNLSTIRSGPSTTQAVDELDRWLLSVEGRYLSPKADPIKYWVDRRFEYPRLAKMAFDVLNVPPMAAEYRG</sequence>